<dbReference type="HOGENOM" id="CLU_2815179_0_0_1"/>
<keyword evidence="3" id="KW-1185">Reference proteome</keyword>
<feature type="region of interest" description="Disordered" evidence="1">
    <location>
        <begin position="1"/>
        <end position="22"/>
    </location>
</feature>
<evidence type="ECO:0000256" key="1">
    <source>
        <dbReference type="SAM" id="MobiDB-lite"/>
    </source>
</evidence>
<dbReference type="EMBL" id="CH479275">
    <property type="protein sequence ID" value="EDW40041.1"/>
    <property type="molecule type" value="Genomic_DNA"/>
</dbReference>
<evidence type="ECO:0000313" key="2">
    <source>
        <dbReference type="EMBL" id="EDW40041.1"/>
    </source>
</evidence>
<dbReference type="STRING" id="7234.B4HC10"/>
<protein>
    <submittedName>
        <fullName evidence="2">GL18107</fullName>
    </submittedName>
</protein>
<proteinExistence type="predicted"/>
<gene>
    <name evidence="2" type="primary">Dper\GL18107</name>
    <name evidence="2" type="ORF">Dper_GL18107</name>
</gene>
<dbReference type="AlphaFoldDB" id="B4HC10"/>
<accession>B4HC10</accession>
<reference evidence="2 3" key="1">
    <citation type="journal article" date="2007" name="Nature">
        <title>Evolution of genes and genomes on the Drosophila phylogeny.</title>
        <authorList>
            <consortium name="Drosophila 12 Genomes Consortium"/>
            <person name="Clark A.G."/>
            <person name="Eisen M.B."/>
            <person name="Smith D.R."/>
            <person name="Bergman C.M."/>
            <person name="Oliver B."/>
            <person name="Markow T.A."/>
            <person name="Kaufman T.C."/>
            <person name="Kellis M."/>
            <person name="Gelbart W."/>
            <person name="Iyer V.N."/>
            <person name="Pollard D.A."/>
            <person name="Sackton T.B."/>
            <person name="Larracuente A.M."/>
            <person name="Singh N.D."/>
            <person name="Abad J.P."/>
            <person name="Abt D.N."/>
            <person name="Adryan B."/>
            <person name="Aguade M."/>
            <person name="Akashi H."/>
            <person name="Anderson W.W."/>
            <person name="Aquadro C.F."/>
            <person name="Ardell D.H."/>
            <person name="Arguello R."/>
            <person name="Artieri C.G."/>
            <person name="Barbash D.A."/>
            <person name="Barker D."/>
            <person name="Barsanti P."/>
            <person name="Batterham P."/>
            <person name="Batzoglou S."/>
            <person name="Begun D."/>
            <person name="Bhutkar A."/>
            <person name="Blanco E."/>
            <person name="Bosak S.A."/>
            <person name="Bradley R.K."/>
            <person name="Brand A.D."/>
            <person name="Brent M.R."/>
            <person name="Brooks A.N."/>
            <person name="Brown R.H."/>
            <person name="Butlin R.K."/>
            <person name="Caggese C."/>
            <person name="Calvi B.R."/>
            <person name="Bernardo de Carvalho A."/>
            <person name="Caspi A."/>
            <person name="Castrezana S."/>
            <person name="Celniker S.E."/>
            <person name="Chang J.L."/>
            <person name="Chapple C."/>
            <person name="Chatterji S."/>
            <person name="Chinwalla A."/>
            <person name="Civetta A."/>
            <person name="Clifton S.W."/>
            <person name="Comeron J.M."/>
            <person name="Costello J.C."/>
            <person name="Coyne J.A."/>
            <person name="Daub J."/>
            <person name="David R.G."/>
            <person name="Delcher A.L."/>
            <person name="Delehaunty K."/>
            <person name="Do C.B."/>
            <person name="Ebling H."/>
            <person name="Edwards K."/>
            <person name="Eickbush T."/>
            <person name="Evans J.D."/>
            <person name="Filipski A."/>
            <person name="Findeiss S."/>
            <person name="Freyhult E."/>
            <person name="Fulton L."/>
            <person name="Fulton R."/>
            <person name="Garcia A.C."/>
            <person name="Gardiner A."/>
            <person name="Garfield D.A."/>
            <person name="Garvin B.E."/>
            <person name="Gibson G."/>
            <person name="Gilbert D."/>
            <person name="Gnerre S."/>
            <person name="Godfrey J."/>
            <person name="Good R."/>
            <person name="Gotea V."/>
            <person name="Gravely B."/>
            <person name="Greenberg A.J."/>
            <person name="Griffiths-Jones S."/>
            <person name="Gross S."/>
            <person name="Guigo R."/>
            <person name="Gustafson E.A."/>
            <person name="Haerty W."/>
            <person name="Hahn M.W."/>
            <person name="Halligan D.L."/>
            <person name="Halpern A.L."/>
            <person name="Halter G.M."/>
            <person name="Han M.V."/>
            <person name="Heger A."/>
            <person name="Hillier L."/>
            <person name="Hinrichs A.S."/>
            <person name="Holmes I."/>
            <person name="Hoskins R.A."/>
            <person name="Hubisz M.J."/>
            <person name="Hultmark D."/>
            <person name="Huntley M.A."/>
            <person name="Jaffe D.B."/>
            <person name="Jagadeeshan S."/>
            <person name="Jeck W.R."/>
            <person name="Johnson J."/>
            <person name="Jones C.D."/>
            <person name="Jordan W.C."/>
            <person name="Karpen G.H."/>
            <person name="Kataoka E."/>
            <person name="Keightley P.D."/>
            <person name="Kheradpour P."/>
            <person name="Kirkness E.F."/>
            <person name="Koerich L.B."/>
            <person name="Kristiansen K."/>
            <person name="Kudrna D."/>
            <person name="Kulathinal R.J."/>
            <person name="Kumar S."/>
            <person name="Kwok R."/>
            <person name="Lander E."/>
            <person name="Langley C.H."/>
            <person name="Lapoint R."/>
            <person name="Lazzaro B.P."/>
            <person name="Lee S.J."/>
            <person name="Levesque L."/>
            <person name="Li R."/>
            <person name="Lin C.F."/>
            <person name="Lin M.F."/>
            <person name="Lindblad-Toh K."/>
            <person name="Llopart A."/>
            <person name="Long M."/>
            <person name="Low L."/>
            <person name="Lozovsky E."/>
            <person name="Lu J."/>
            <person name="Luo M."/>
            <person name="Machado C.A."/>
            <person name="Makalowski W."/>
            <person name="Marzo M."/>
            <person name="Matsuda M."/>
            <person name="Matzkin L."/>
            <person name="McAllister B."/>
            <person name="McBride C.S."/>
            <person name="McKernan B."/>
            <person name="McKernan K."/>
            <person name="Mendez-Lago M."/>
            <person name="Minx P."/>
            <person name="Mollenhauer M.U."/>
            <person name="Montooth K."/>
            <person name="Mount S.M."/>
            <person name="Mu X."/>
            <person name="Myers E."/>
            <person name="Negre B."/>
            <person name="Newfeld S."/>
            <person name="Nielsen R."/>
            <person name="Noor M.A."/>
            <person name="O'Grady P."/>
            <person name="Pachter L."/>
            <person name="Papaceit M."/>
            <person name="Parisi M.J."/>
            <person name="Parisi M."/>
            <person name="Parts L."/>
            <person name="Pedersen J.S."/>
            <person name="Pesole G."/>
            <person name="Phillippy A.M."/>
            <person name="Ponting C.P."/>
            <person name="Pop M."/>
            <person name="Porcelli D."/>
            <person name="Powell J.R."/>
            <person name="Prohaska S."/>
            <person name="Pruitt K."/>
            <person name="Puig M."/>
            <person name="Quesneville H."/>
            <person name="Ram K.R."/>
            <person name="Rand D."/>
            <person name="Rasmussen M.D."/>
            <person name="Reed L.K."/>
            <person name="Reenan R."/>
            <person name="Reily A."/>
            <person name="Remington K.A."/>
            <person name="Rieger T.T."/>
            <person name="Ritchie M.G."/>
            <person name="Robin C."/>
            <person name="Rogers Y.H."/>
            <person name="Rohde C."/>
            <person name="Rozas J."/>
            <person name="Rubenfield M.J."/>
            <person name="Ruiz A."/>
            <person name="Russo S."/>
            <person name="Salzberg S.L."/>
            <person name="Sanchez-Gracia A."/>
            <person name="Saranga D.J."/>
            <person name="Sato H."/>
            <person name="Schaeffer S.W."/>
            <person name="Schatz M.C."/>
            <person name="Schlenke T."/>
            <person name="Schwartz R."/>
            <person name="Segarra C."/>
            <person name="Singh R.S."/>
            <person name="Sirot L."/>
            <person name="Sirota M."/>
            <person name="Sisneros N.B."/>
            <person name="Smith C.D."/>
            <person name="Smith T.F."/>
            <person name="Spieth J."/>
            <person name="Stage D.E."/>
            <person name="Stark A."/>
            <person name="Stephan W."/>
            <person name="Strausberg R.L."/>
            <person name="Strempel S."/>
            <person name="Sturgill D."/>
            <person name="Sutton G."/>
            <person name="Sutton G.G."/>
            <person name="Tao W."/>
            <person name="Teichmann S."/>
            <person name="Tobari Y.N."/>
            <person name="Tomimura Y."/>
            <person name="Tsolas J.M."/>
            <person name="Valente V.L."/>
            <person name="Venter E."/>
            <person name="Venter J.C."/>
            <person name="Vicario S."/>
            <person name="Vieira F.G."/>
            <person name="Vilella A.J."/>
            <person name="Villasante A."/>
            <person name="Walenz B."/>
            <person name="Wang J."/>
            <person name="Wasserman M."/>
            <person name="Watts T."/>
            <person name="Wilson D."/>
            <person name="Wilson R.K."/>
            <person name="Wing R.A."/>
            <person name="Wolfner M.F."/>
            <person name="Wong A."/>
            <person name="Wong G.K."/>
            <person name="Wu C.I."/>
            <person name="Wu G."/>
            <person name="Yamamoto D."/>
            <person name="Yang H.P."/>
            <person name="Yang S.P."/>
            <person name="Yorke J.A."/>
            <person name="Yoshida K."/>
            <person name="Zdobnov E."/>
            <person name="Zhang P."/>
            <person name="Zhang Y."/>
            <person name="Zimin A.V."/>
            <person name="Baldwin J."/>
            <person name="Abdouelleil A."/>
            <person name="Abdulkadir J."/>
            <person name="Abebe A."/>
            <person name="Abera B."/>
            <person name="Abreu J."/>
            <person name="Acer S.C."/>
            <person name="Aftuck L."/>
            <person name="Alexander A."/>
            <person name="An P."/>
            <person name="Anderson E."/>
            <person name="Anderson S."/>
            <person name="Arachi H."/>
            <person name="Azer M."/>
            <person name="Bachantsang P."/>
            <person name="Barry A."/>
            <person name="Bayul T."/>
            <person name="Berlin A."/>
            <person name="Bessette D."/>
            <person name="Bloom T."/>
            <person name="Blye J."/>
            <person name="Boguslavskiy L."/>
            <person name="Bonnet C."/>
            <person name="Boukhgalter B."/>
            <person name="Bourzgui I."/>
            <person name="Brown A."/>
            <person name="Cahill P."/>
            <person name="Channer S."/>
            <person name="Cheshatsang Y."/>
            <person name="Chuda L."/>
            <person name="Citroen M."/>
            <person name="Collymore A."/>
            <person name="Cooke P."/>
            <person name="Costello M."/>
            <person name="D'Aco K."/>
            <person name="Daza R."/>
            <person name="De Haan G."/>
            <person name="DeGray S."/>
            <person name="DeMaso C."/>
            <person name="Dhargay N."/>
            <person name="Dooley K."/>
            <person name="Dooley E."/>
            <person name="Doricent M."/>
            <person name="Dorje P."/>
            <person name="Dorjee K."/>
            <person name="Dupes A."/>
            <person name="Elong R."/>
            <person name="Falk J."/>
            <person name="Farina A."/>
            <person name="Faro S."/>
            <person name="Ferguson D."/>
            <person name="Fisher S."/>
            <person name="Foley C.D."/>
            <person name="Franke A."/>
            <person name="Friedrich D."/>
            <person name="Gadbois L."/>
            <person name="Gearin G."/>
            <person name="Gearin C.R."/>
            <person name="Giannoukos G."/>
            <person name="Goode T."/>
            <person name="Graham J."/>
            <person name="Grandbois E."/>
            <person name="Grewal S."/>
            <person name="Gyaltsen K."/>
            <person name="Hafez N."/>
            <person name="Hagos B."/>
            <person name="Hall J."/>
            <person name="Henson C."/>
            <person name="Hollinger A."/>
            <person name="Honan T."/>
            <person name="Huard M.D."/>
            <person name="Hughes L."/>
            <person name="Hurhula B."/>
            <person name="Husby M.E."/>
            <person name="Kamat A."/>
            <person name="Kanga B."/>
            <person name="Kashin S."/>
            <person name="Khazanovich D."/>
            <person name="Kisner P."/>
            <person name="Lance K."/>
            <person name="Lara M."/>
            <person name="Lee W."/>
            <person name="Lennon N."/>
            <person name="Letendre F."/>
            <person name="LeVine R."/>
            <person name="Lipovsky A."/>
            <person name="Liu X."/>
            <person name="Liu J."/>
            <person name="Liu S."/>
            <person name="Lokyitsang T."/>
            <person name="Lokyitsang Y."/>
            <person name="Lubonja R."/>
            <person name="Lui A."/>
            <person name="MacDonald P."/>
            <person name="Magnisalis V."/>
            <person name="Maru K."/>
            <person name="Matthews C."/>
            <person name="McCusker W."/>
            <person name="McDonough S."/>
            <person name="Mehta T."/>
            <person name="Meldrim J."/>
            <person name="Meneus L."/>
            <person name="Mihai O."/>
            <person name="Mihalev A."/>
            <person name="Mihova T."/>
            <person name="Mittelman R."/>
            <person name="Mlenga V."/>
            <person name="Montmayeur A."/>
            <person name="Mulrain L."/>
            <person name="Navidi A."/>
            <person name="Naylor J."/>
            <person name="Negash T."/>
            <person name="Nguyen T."/>
            <person name="Nguyen N."/>
            <person name="Nicol R."/>
            <person name="Norbu C."/>
            <person name="Norbu N."/>
            <person name="Novod N."/>
            <person name="O'Neill B."/>
            <person name="Osman S."/>
            <person name="Markiewicz E."/>
            <person name="Oyono O.L."/>
            <person name="Patti C."/>
            <person name="Phunkhang P."/>
            <person name="Pierre F."/>
            <person name="Priest M."/>
            <person name="Raghuraman S."/>
            <person name="Rege F."/>
            <person name="Reyes R."/>
            <person name="Rise C."/>
            <person name="Rogov P."/>
            <person name="Ross K."/>
            <person name="Ryan E."/>
            <person name="Settipalli S."/>
            <person name="Shea T."/>
            <person name="Sherpa N."/>
            <person name="Shi L."/>
            <person name="Shih D."/>
            <person name="Sparrow T."/>
            <person name="Spaulding J."/>
            <person name="Stalker J."/>
            <person name="Stange-Thomann N."/>
            <person name="Stavropoulos S."/>
            <person name="Stone C."/>
            <person name="Strader C."/>
            <person name="Tesfaye S."/>
            <person name="Thomson T."/>
            <person name="Thoulutsang Y."/>
            <person name="Thoulutsang D."/>
            <person name="Topham K."/>
            <person name="Topping I."/>
            <person name="Tsamla T."/>
            <person name="Vassiliev H."/>
            <person name="Vo A."/>
            <person name="Wangchuk T."/>
            <person name="Wangdi T."/>
            <person name="Weiand M."/>
            <person name="Wilkinson J."/>
            <person name="Wilson A."/>
            <person name="Yadav S."/>
            <person name="Young G."/>
            <person name="Yu Q."/>
            <person name="Zembek L."/>
            <person name="Zhong D."/>
            <person name="Zimmer A."/>
            <person name="Zwirko Z."/>
            <person name="Jaffe D.B."/>
            <person name="Alvarez P."/>
            <person name="Brockman W."/>
            <person name="Butler J."/>
            <person name="Chin C."/>
            <person name="Gnerre S."/>
            <person name="Grabherr M."/>
            <person name="Kleber M."/>
            <person name="Mauceli E."/>
            <person name="MacCallum I."/>
        </authorList>
    </citation>
    <scope>NUCLEOTIDE SEQUENCE [LARGE SCALE GENOMIC DNA]</scope>
    <source>
        <strain evidence="3">MSH-3 / Tucson 14011-0111.49</strain>
    </source>
</reference>
<sequence length="67" mass="7884">MKTHREAELQGHVSQLAHGFPYTDRRGDYSSAYRQEQRMEPESAMNMTPWPCIKRCKMLSTMCKHLP</sequence>
<dbReference type="Proteomes" id="UP000008744">
    <property type="component" value="Unassembled WGS sequence"/>
</dbReference>
<organism evidence="3">
    <name type="scientific">Drosophila persimilis</name>
    <name type="common">Fruit fly</name>
    <dbReference type="NCBI Taxonomy" id="7234"/>
    <lineage>
        <taxon>Eukaryota</taxon>
        <taxon>Metazoa</taxon>
        <taxon>Ecdysozoa</taxon>
        <taxon>Arthropoda</taxon>
        <taxon>Hexapoda</taxon>
        <taxon>Insecta</taxon>
        <taxon>Pterygota</taxon>
        <taxon>Neoptera</taxon>
        <taxon>Endopterygota</taxon>
        <taxon>Diptera</taxon>
        <taxon>Brachycera</taxon>
        <taxon>Muscomorpha</taxon>
        <taxon>Ephydroidea</taxon>
        <taxon>Drosophilidae</taxon>
        <taxon>Drosophila</taxon>
        <taxon>Sophophora</taxon>
    </lineage>
</organism>
<evidence type="ECO:0000313" key="3">
    <source>
        <dbReference type="Proteomes" id="UP000008744"/>
    </source>
</evidence>
<dbReference type="eggNOG" id="KOG3811">
    <property type="taxonomic scope" value="Eukaryota"/>
</dbReference>
<name>B4HC10_DROPE</name>